<gene>
    <name evidence="1" type="ORF">CUNI_LOCUS9829</name>
</gene>
<name>A0A8S3ZB23_9EUPU</name>
<protein>
    <submittedName>
        <fullName evidence="1">Uncharacterized protein</fullName>
    </submittedName>
</protein>
<keyword evidence="2" id="KW-1185">Reference proteome</keyword>
<evidence type="ECO:0000313" key="2">
    <source>
        <dbReference type="Proteomes" id="UP000678393"/>
    </source>
</evidence>
<evidence type="ECO:0000313" key="1">
    <source>
        <dbReference type="EMBL" id="CAG5124271.1"/>
    </source>
</evidence>
<reference evidence="1" key="1">
    <citation type="submission" date="2021-04" db="EMBL/GenBank/DDBJ databases">
        <authorList>
            <consortium name="Molecular Ecology Group"/>
        </authorList>
    </citation>
    <scope>NUCLEOTIDE SEQUENCE</scope>
</reference>
<accession>A0A8S3ZB23</accession>
<organism evidence="1 2">
    <name type="scientific">Candidula unifasciata</name>
    <dbReference type="NCBI Taxonomy" id="100452"/>
    <lineage>
        <taxon>Eukaryota</taxon>
        <taxon>Metazoa</taxon>
        <taxon>Spiralia</taxon>
        <taxon>Lophotrochozoa</taxon>
        <taxon>Mollusca</taxon>
        <taxon>Gastropoda</taxon>
        <taxon>Heterobranchia</taxon>
        <taxon>Euthyneura</taxon>
        <taxon>Panpulmonata</taxon>
        <taxon>Eupulmonata</taxon>
        <taxon>Stylommatophora</taxon>
        <taxon>Helicina</taxon>
        <taxon>Helicoidea</taxon>
        <taxon>Geomitridae</taxon>
        <taxon>Candidula</taxon>
    </lineage>
</organism>
<feature type="non-terminal residue" evidence="1">
    <location>
        <position position="52"/>
    </location>
</feature>
<comment type="caution">
    <text evidence="1">The sequence shown here is derived from an EMBL/GenBank/DDBJ whole genome shotgun (WGS) entry which is preliminary data.</text>
</comment>
<dbReference type="EMBL" id="CAJHNH020001744">
    <property type="protein sequence ID" value="CAG5124271.1"/>
    <property type="molecule type" value="Genomic_DNA"/>
</dbReference>
<dbReference type="Proteomes" id="UP000678393">
    <property type="component" value="Unassembled WGS sequence"/>
</dbReference>
<dbReference type="AlphaFoldDB" id="A0A8S3ZB23"/>
<proteinExistence type="predicted"/>
<feature type="non-terminal residue" evidence="1">
    <location>
        <position position="1"/>
    </location>
</feature>
<sequence length="52" mass="5615">IVVDSGEEELVATLKRFIDIYNSINGGDSSKIILTPTWATADMSSNCNLIKA</sequence>